<dbReference type="EMBL" id="RBXP01000014">
    <property type="protein sequence ID" value="RKT58666.1"/>
    <property type="molecule type" value="Genomic_DNA"/>
</dbReference>
<protein>
    <submittedName>
        <fullName evidence="1">Uncharacterized protein</fullName>
    </submittedName>
</protein>
<organism evidence="1 2">
    <name type="scientific">Azonexus fungiphilus</name>
    <dbReference type="NCBI Taxonomy" id="146940"/>
    <lineage>
        <taxon>Bacteria</taxon>
        <taxon>Pseudomonadati</taxon>
        <taxon>Pseudomonadota</taxon>
        <taxon>Betaproteobacteria</taxon>
        <taxon>Rhodocyclales</taxon>
        <taxon>Azonexaceae</taxon>
        <taxon>Azonexus</taxon>
    </lineage>
</organism>
<reference evidence="1 2" key="1">
    <citation type="submission" date="2018-10" db="EMBL/GenBank/DDBJ databases">
        <title>Genomic Encyclopedia of Type Strains, Phase IV (KMG-IV): sequencing the most valuable type-strain genomes for metagenomic binning, comparative biology and taxonomic classification.</title>
        <authorList>
            <person name="Goeker M."/>
        </authorList>
    </citation>
    <scope>NUCLEOTIDE SEQUENCE [LARGE SCALE GENOMIC DNA]</scope>
    <source>
        <strain evidence="1 2">DSM 23841</strain>
    </source>
</reference>
<dbReference type="RefSeq" id="WP_147431301.1">
    <property type="nucleotide sequence ID" value="NZ_RBXP01000014.1"/>
</dbReference>
<dbReference type="AlphaFoldDB" id="A0A495WAC7"/>
<proteinExistence type="predicted"/>
<evidence type="ECO:0000313" key="1">
    <source>
        <dbReference type="EMBL" id="RKT58666.1"/>
    </source>
</evidence>
<keyword evidence="2" id="KW-1185">Reference proteome</keyword>
<sequence length="168" mass="18593">MAQMQTLSIRIPDEDFQWLLMQSDGNVRTPSEKLRSLLQQAREQQQGLNDPERCAARMRQLVQPFIDEMGVVERERQMHSDLLAAVAEQLPGIMALLVAGRPAQEGAAGATEALVAQRCFRLFASLLKGAIVSNPAVYASGVYDRHLPDIIELAEIISSRKGKETNHG</sequence>
<dbReference type="Proteomes" id="UP000270626">
    <property type="component" value="Unassembled WGS sequence"/>
</dbReference>
<comment type="caution">
    <text evidence="1">The sequence shown here is derived from an EMBL/GenBank/DDBJ whole genome shotgun (WGS) entry which is preliminary data.</text>
</comment>
<evidence type="ECO:0000313" key="2">
    <source>
        <dbReference type="Proteomes" id="UP000270626"/>
    </source>
</evidence>
<dbReference type="OrthoDB" id="9150712at2"/>
<gene>
    <name evidence="1" type="ORF">DFR40_1688</name>
</gene>
<name>A0A495WAC7_9RHOO</name>
<accession>A0A495WAC7</accession>